<dbReference type="NCBIfam" id="NF002342">
    <property type="entry name" value="PRK01305.1-3"/>
    <property type="match status" value="1"/>
</dbReference>
<evidence type="ECO:0000313" key="7">
    <source>
        <dbReference type="EMBL" id="QPC44822.1"/>
    </source>
</evidence>
<keyword evidence="1 4" id="KW-0963">Cytoplasm</keyword>
<dbReference type="KEGG" id="kmn:HW532_20230"/>
<comment type="catalytic activity">
    <reaction evidence="4">
        <text>N-terminal L-glutamyl-[protein] + L-leucyl-tRNA(Leu) = N-terminal L-leucyl-L-glutamyl-[protein] + tRNA(Leu) + H(+)</text>
        <dbReference type="Rhea" id="RHEA:50412"/>
        <dbReference type="Rhea" id="RHEA-COMP:9613"/>
        <dbReference type="Rhea" id="RHEA-COMP:9622"/>
        <dbReference type="Rhea" id="RHEA-COMP:12664"/>
        <dbReference type="Rhea" id="RHEA-COMP:12668"/>
        <dbReference type="ChEBI" id="CHEBI:15378"/>
        <dbReference type="ChEBI" id="CHEBI:64721"/>
        <dbReference type="ChEBI" id="CHEBI:78442"/>
        <dbReference type="ChEBI" id="CHEBI:78494"/>
        <dbReference type="ChEBI" id="CHEBI:133041"/>
        <dbReference type="EC" id="2.3.2.29"/>
    </reaction>
</comment>
<dbReference type="PANTHER" id="PTHR21367:SF1">
    <property type="entry name" value="ARGINYL-TRNA--PROTEIN TRANSFERASE 1"/>
    <property type="match status" value="1"/>
</dbReference>
<dbReference type="Proteomes" id="UP000593594">
    <property type="component" value="Chromosome"/>
</dbReference>
<evidence type="ECO:0000256" key="4">
    <source>
        <dbReference type="HAMAP-Rule" id="MF_00689"/>
    </source>
</evidence>
<dbReference type="InterPro" id="IPR016181">
    <property type="entry name" value="Acyl_CoA_acyltransferase"/>
</dbReference>
<dbReference type="GO" id="GO:0004057">
    <property type="term" value="F:arginyl-tRNA--protein transferase activity"/>
    <property type="evidence" value="ECO:0007669"/>
    <property type="project" value="InterPro"/>
</dbReference>
<comment type="similarity">
    <text evidence="4">Belongs to the R-transferase family. Bpt subfamily.</text>
</comment>
<dbReference type="EMBL" id="CP058214">
    <property type="protein sequence ID" value="QPC44822.1"/>
    <property type="molecule type" value="Genomic_DNA"/>
</dbReference>
<feature type="domain" description="N-end rule aminoacyl transferase C-terminal" evidence="6">
    <location>
        <begin position="106"/>
        <end position="241"/>
    </location>
</feature>
<dbReference type="NCBIfam" id="NF002346">
    <property type="entry name" value="PRK01305.2-3"/>
    <property type="match status" value="1"/>
</dbReference>
<accession>A0A7S8C7J7</accession>
<dbReference type="InterPro" id="IPR007471">
    <property type="entry name" value="N-end_Aminoacyl_Trfase_N"/>
</dbReference>
<keyword evidence="8" id="KW-1185">Reference proteome</keyword>
<evidence type="ECO:0000313" key="8">
    <source>
        <dbReference type="Proteomes" id="UP000593594"/>
    </source>
</evidence>
<name>A0A7S8C7J7_9HYPH</name>
<comment type="catalytic activity">
    <reaction evidence="4">
        <text>N-terminal L-aspartyl-[protein] + L-leucyl-tRNA(Leu) = N-terminal L-leucyl-L-aspartyl-[protein] + tRNA(Leu) + H(+)</text>
        <dbReference type="Rhea" id="RHEA:50420"/>
        <dbReference type="Rhea" id="RHEA-COMP:9613"/>
        <dbReference type="Rhea" id="RHEA-COMP:9622"/>
        <dbReference type="Rhea" id="RHEA-COMP:12669"/>
        <dbReference type="Rhea" id="RHEA-COMP:12674"/>
        <dbReference type="ChEBI" id="CHEBI:15378"/>
        <dbReference type="ChEBI" id="CHEBI:64720"/>
        <dbReference type="ChEBI" id="CHEBI:78442"/>
        <dbReference type="ChEBI" id="CHEBI:78494"/>
        <dbReference type="ChEBI" id="CHEBI:133042"/>
        <dbReference type="EC" id="2.3.2.29"/>
    </reaction>
</comment>
<dbReference type="GO" id="GO:0071596">
    <property type="term" value="P:ubiquitin-dependent protein catabolic process via the N-end rule pathway"/>
    <property type="evidence" value="ECO:0007669"/>
    <property type="project" value="InterPro"/>
</dbReference>
<dbReference type="EC" id="2.3.2.29" evidence="4"/>
<organism evidence="7 8">
    <name type="scientific">Kaustia mangrovi</name>
    <dbReference type="NCBI Taxonomy" id="2593653"/>
    <lineage>
        <taxon>Bacteria</taxon>
        <taxon>Pseudomonadati</taxon>
        <taxon>Pseudomonadota</taxon>
        <taxon>Alphaproteobacteria</taxon>
        <taxon>Hyphomicrobiales</taxon>
        <taxon>Parvibaculaceae</taxon>
        <taxon>Kaustia</taxon>
    </lineage>
</organism>
<keyword evidence="3 4" id="KW-0012">Acyltransferase</keyword>
<dbReference type="HAMAP" id="MF_00689">
    <property type="entry name" value="Bpt"/>
    <property type="match status" value="1"/>
</dbReference>
<dbReference type="NCBIfam" id="NF002341">
    <property type="entry name" value="PRK01305.1-1"/>
    <property type="match status" value="1"/>
</dbReference>
<evidence type="ECO:0000256" key="3">
    <source>
        <dbReference type="ARBA" id="ARBA00023315"/>
    </source>
</evidence>
<dbReference type="RefSeq" id="WP_213162190.1">
    <property type="nucleotide sequence ID" value="NZ_CP058214.1"/>
</dbReference>
<dbReference type="Pfam" id="PF04376">
    <property type="entry name" value="ATE_N"/>
    <property type="match status" value="1"/>
</dbReference>
<dbReference type="Pfam" id="PF04377">
    <property type="entry name" value="ATE_C"/>
    <property type="match status" value="1"/>
</dbReference>
<dbReference type="PIRSF" id="PIRSF037208">
    <property type="entry name" value="ATE_pro_prd"/>
    <property type="match status" value="1"/>
</dbReference>
<gene>
    <name evidence="4" type="primary">bpt</name>
    <name evidence="7" type="ORF">HW532_20230</name>
</gene>
<dbReference type="InterPro" id="IPR007472">
    <property type="entry name" value="N-end_Aminoacyl_Trfase_C"/>
</dbReference>
<comment type="subcellular location">
    <subcellularLocation>
        <location evidence="4">Cytoplasm</location>
    </subcellularLocation>
</comment>
<dbReference type="PANTHER" id="PTHR21367">
    <property type="entry name" value="ARGININE-TRNA-PROTEIN TRANSFERASE 1"/>
    <property type="match status" value="1"/>
</dbReference>
<evidence type="ECO:0000256" key="1">
    <source>
        <dbReference type="ARBA" id="ARBA00022490"/>
    </source>
</evidence>
<proteinExistence type="inferred from homology"/>
<dbReference type="SUPFAM" id="SSF55729">
    <property type="entry name" value="Acyl-CoA N-acyltransferases (Nat)"/>
    <property type="match status" value="1"/>
</dbReference>
<dbReference type="GO" id="GO:0005737">
    <property type="term" value="C:cytoplasm"/>
    <property type="evidence" value="ECO:0007669"/>
    <property type="project" value="UniProtKB-SubCell"/>
</dbReference>
<evidence type="ECO:0000259" key="5">
    <source>
        <dbReference type="Pfam" id="PF04376"/>
    </source>
</evidence>
<comment type="function">
    <text evidence="4">Functions in the N-end rule pathway of protein degradation where it conjugates Leu from its aminoacyl-tRNA to the N-termini of proteins containing an N-terminal aspartate or glutamate.</text>
</comment>
<dbReference type="InterPro" id="IPR030700">
    <property type="entry name" value="N-end_Aminoacyl_Trfase"/>
</dbReference>
<evidence type="ECO:0000256" key="2">
    <source>
        <dbReference type="ARBA" id="ARBA00022679"/>
    </source>
</evidence>
<dbReference type="InterPro" id="IPR017138">
    <property type="entry name" value="Asp_Glu_LeuTrfase"/>
</dbReference>
<dbReference type="GO" id="GO:0008914">
    <property type="term" value="F:leucyl-tRNA--protein transferase activity"/>
    <property type="evidence" value="ECO:0007669"/>
    <property type="project" value="UniProtKB-UniRule"/>
</dbReference>
<feature type="domain" description="N-end aminoacyl transferase N-terminal" evidence="5">
    <location>
        <begin position="17"/>
        <end position="86"/>
    </location>
</feature>
<dbReference type="AlphaFoldDB" id="A0A7S8C7J7"/>
<sequence length="251" mass="28499">MYEGRNFPQFYITAPATCPYLPGRMERKVFTHLIGEDAGRLNDALTQGGFRRSQNIAYRPACEQCNACVSVRVQADRFDFSRGFRRTWRANRDLAARMQPAQATSEQYSLFRRYIDTRHNEGGMADMTVLDYASMVEDSFVKTRLVEYRKGPAVSLAGPDPREDEGELVAVALTDVLSDGLSMIYSFYEPGDTRRSLGTYIILEHIMRAREMGLPYVYLGYWVSGSPKMGYKSRFLPQERLTADGWSTVGG</sequence>
<reference evidence="7 8" key="1">
    <citation type="submission" date="2020-06" db="EMBL/GenBank/DDBJ databases">
        <title>Genome sequence of 2 isolates from Red Sea Mangroves.</title>
        <authorList>
            <person name="Sefrji F."/>
            <person name="Michoud G."/>
            <person name="Merlino G."/>
            <person name="Daffonchio D."/>
        </authorList>
    </citation>
    <scope>NUCLEOTIDE SEQUENCE [LARGE SCALE GENOMIC DNA]</scope>
    <source>
        <strain evidence="7 8">R1DC25</strain>
    </source>
</reference>
<protein>
    <recommendedName>
        <fullName evidence="4">Aspartate/glutamate leucyltransferase</fullName>
        <ecNumber evidence="4">2.3.2.29</ecNumber>
    </recommendedName>
</protein>
<keyword evidence="2 4" id="KW-0808">Transferase</keyword>
<evidence type="ECO:0000259" key="6">
    <source>
        <dbReference type="Pfam" id="PF04377"/>
    </source>
</evidence>
<dbReference type="NCBIfam" id="NF002343">
    <property type="entry name" value="PRK01305.1-4"/>
    <property type="match status" value="1"/>
</dbReference>